<reference evidence="2 3" key="1">
    <citation type="submission" date="2022-08" db="EMBL/GenBank/DDBJ databases">
        <title>Lysinibacillus sequencing.</title>
        <authorList>
            <person name="Dunlap C."/>
        </authorList>
    </citation>
    <scope>NUCLEOTIDE SEQUENCE [LARGE SCALE GENOMIC DNA]</scope>
    <source>
        <strain evidence="2 3">PB211</strain>
    </source>
</reference>
<name>A0ABT2DKS9_9BACI</name>
<keyword evidence="3" id="KW-1185">Reference proteome</keyword>
<evidence type="ECO:0000313" key="2">
    <source>
        <dbReference type="EMBL" id="MCS1394649.1"/>
    </source>
</evidence>
<dbReference type="EMBL" id="JANTOO010000001">
    <property type="protein sequence ID" value="MCS1394649.1"/>
    <property type="molecule type" value="Genomic_DNA"/>
</dbReference>
<keyword evidence="1" id="KW-0732">Signal</keyword>
<accession>A0ABT2DKS9</accession>
<proteinExistence type="predicted"/>
<gene>
    <name evidence="2" type="ORF">NXZ79_00995</name>
</gene>
<evidence type="ECO:0000256" key="1">
    <source>
        <dbReference type="SAM" id="SignalP"/>
    </source>
</evidence>
<feature type="signal peptide" evidence="1">
    <location>
        <begin position="1"/>
        <end position="27"/>
    </location>
</feature>
<dbReference type="Proteomes" id="UP001525021">
    <property type="component" value="Unassembled WGS sequence"/>
</dbReference>
<evidence type="ECO:0000313" key="3">
    <source>
        <dbReference type="Proteomes" id="UP001525021"/>
    </source>
</evidence>
<comment type="caution">
    <text evidence="2">The sequence shown here is derived from an EMBL/GenBank/DDBJ whole genome shotgun (WGS) entry which is preliminary data.</text>
</comment>
<feature type="chain" id="PRO_5047529688" evidence="1">
    <location>
        <begin position="28"/>
        <end position="236"/>
    </location>
</feature>
<protein>
    <submittedName>
        <fullName evidence="2">Uncharacterized protein</fullName>
    </submittedName>
</protein>
<sequence>MVLKKLVLSVSCAVMTFGLIGTSTSFAAEKKDTISLEASQISQFTPEQQNIADEVVTQLQAINEVLIGLDTEKQQEDFLGALFDPNFSTDQLDSNIVLAENAKEVTVLNDMFEELGSPVHFSADVKSVIVEENGDLVAIKKSGENEIMPLGFWGDLWDDIKVIAGKTWDIAKCGAAITAVFVPGAAAYKAIKGLGGVKATVQLLAKASTTSDWLAIGGGAAAEILGIDGVQTYCFE</sequence>
<dbReference type="RefSeq" id="WP_036161455.1">
    <property type="nucleotide sequence ID" value="NZ_JANTOO010000001.1"/>
</dbReference>
<organism evidence="2 3">
    <name type="scientific">Lysinibacillus pinottii</name>
    <dbReference type="NCBI Taxonomy" id="2973932"/>
    <lineage>
        <taxon>Bacteria</taxon>
        <taxon>Bacillati</taxon>
        <taxon>Bacillota</taxon>
        <taxon>Bacilli</taxon>
        <taxon>Bacillales</taxon>
        <taxon>Bacillaceae</taxon>
        <taxon>Lysinibacillus</taxon>
    </lineage>
</organism>